<keyword evidence="2" id="KW-1185">Reference proteome</keyword>
<name>A0A6M8STH2_9NEIS</name>
<gene>
    <name evidence="1" type="ORF">HQN60_12315</name>
</gene>
<proteinExistence type="predicted"/>
<accession>A0A6M8STH2</accession>
<dbReference type="Proteomes" id="UP000504844">
    <property type="component" value="Chromosome"/>
</dbReference>
<organism evidence="1 2">
    <name type="scientific">Deefgea piscis</name>
    <dbReference type="NCBI Taxonomy" id="2739061"/>
    <lineage>
        <taxon>Bacteria</taxon>
        <taxon>Pseudomonadati</taxon>
        <taxon>Pseudomonadota</taxon>
        <taxon>Betaproteobacteria</taxon>
        <taxon>Neisseriales</taxon>
        <taxon>Chitinibacteraceae</taxon>
        <taxon>Deefgea</taxon>
    </lineage>
</organism>
<dbReference type="PANTHER" id="PTHR33973">
    <property type="entry name" value="OS07G0153300 PROTEIN"/>
    <property type="match status" value="1"/>
</dbReference>
<dbReference type="PANTHER" id="PTHR33973:SF4">
    <property type="entry name" value="OS07G0153300 PROTEIN"/>
    <property type="match status" value="1"/>
</dbReference>
<reference evidence="1 2" key="1">
    <citation type="submission" date="2020-05" db="EMBL/GenBank/DDBJ databases">
        <title>Complete genome sequence of Deefgea sp. D17.</title>
        <authorList>
            <person name="Bae J.-W."/>
            <person name="Han J.E."/>
        </authorList>
    </citation>
    <scope>NUCLEOTIDE SEQUENCE [LARGE SCALE GENOMIC DNA]</scope>
    <source>
        <strain evidence="1 2">D17</strain>
    </source>
</reference>
<protein>
    <submittedName>
        <fullName evidence="1">DUF1365 domain-containing protein</fullName>
    </submittedName>
</protein>
<dbReference type="RefSeq" id="WP_173533926.1">
    <property type="nucleotide sequence ID" value="NZ_CP054143.1"/>
</dbReference>
<evidence type="ECO:0000313" key="1">
    <source>
        <dbReference type="EMBL" id="QKJ67424.1"/>
    </source>
</evidence>
<dbReference type="EMBL" id="CP054143">
    <property type="protein sequence ID" value="QKJ67424.1"/>
    <property type="molecule type" value="Genomic_DNA"/>
</dbReference>
<evidence type="ECO:0000313" key="2">
    <source>
        <dbReference type="Proteomes" id="UP000504844"/>
    </source>
</evidence>
<dbReference type="KEGG" id="dee:HQN60_12315"/>
<dbReference type="InterPro" id="IPR010775">
    <property type="entry name" value="DUF1365"/>
</dbReference>
<dbReference type="AlphaFoldDB" id="A0A6M8STH2"/>
<sequence>MNAPAQIIRGQVMHQRLRPAQNRFVYPVFCLRLNLARLGDINVSGFGLNRWRPVAIYTQDYGPKDGSNLEQWMRNVLLQYGIEANGEIWLHTFPRVFGFVFNPVSFWYCYDRDGGLRAVLAEVNNTFGETHQYLIAANDDQCIEADTRLECIKMMHVSPFCEVQGHYQFGFRDTAQTAWVGIDYFDTDGLLIKTAVGGKREALNRQTLWRALLAQPLLTLGVFARIHWQAFHLWRKRVPFFSKPAPPTIELTSSIHPTPHKVVAQHSELTS</sequence>
<dbReference type="Pfam" id="PF07103">
    <property type="entry name" value="DUF1365"/>
    <property type="match status" value="1"/>
</dbReference>